<dbReference type="Proteomes" id="UP000054560">
    <property type="component" value="Unassembled WGS sequence"/>
</dbReference>
<reference evidence="2 3" key="1">
    <citation type="submission" date="2011-02" db="EMBL/GenBank/DDBJ databases">
        <title>The Genome Sequence of Sphaeroforma arctica JP610.</title>
        <authorList>
            <consortium name="The Broad Institute Genome Sequencing Platform"/>
            <person name="Russ C."/>
            <person name="Cuomo C."/>
            <person name="Young S.K."/>
            <person name="Zeng Q."/>
            <person name="Gargeya S."/>
            <person name="Alvarado L."/>
            <person name="Berlin A."/>
            <person name="Chapman S.B."/>
            <person name="Chen Z."/>
            <person name="Freedman E."/>
            <person name="Gellesch M."/>
            <person name="Goldberg J."/>
            <person name="Griggs A."/>
            <person name="Gujja S."/>
            <person name="Heilman E."/>
            <person name="Heiman D."/>
            <person name="Howarth C."/>
            <person name="Mehta T."/>
            <person name="Neiman D."/>
            <person name="Pearson M."/>
            <person name="Roberts A."/>
            <person name="Saif S."/>
            <person name="Shea T."/>
            <person name="Shenoy N."/>
            <person name="Sisk P."/>
            <person name="Stolte C."/>
            <person name="Sykes S."/>
            <person name="White J."/>
            <person name="Yandava C."/>
            <person name="Burger G."/>
            <person name="Gray M.W."/>
            <person name="Holland P.W.H."/>
            <person name="King N."/>
            <person name="Lang F.B.F."/>
            <person name="Roger A.J."/>
            <person name="Ruiz-Trillo I."/>
            <person name="Haas B."/>
            <person name="Nusbaum C."/>
            <person name="Birren B."/>
        </authorList>
    </citation>
    <scope>NUCLEOTIDE SEQUENCE [LARGE SCALE GENOMIC DNA]</scope>
    <source>
        <strain evidence="2 3">JP610</strain>
    </source>
</reference>
<dbReference type="RefSeq" id="XP_014145052.1">
    <property type="nucleotide sequence ID" value="XM_014289577.1"/>
</dbReference>
<accession>A0A0L0F355</accession>
<dbReference type="AlphaFoldDB" id="A0A0L0F355"/>
<evidence type="ECO:0000313" key="2">
    <source>
        <dbReference type="EMBL" id="KNC71150.1"/>
    </source>
</evidence>
<proteinExistence type="predicted"/>
<feature type="region of interest" description="Disordered" evidence="1">
    <location>
        <begin position="14"/>
        <end position="56"/>
    </location>
</feature>
<gene>
    <name evidence="2" type="ORF">SARC_16314</name>
</gene>
<keyword evidence="3" id="KW-1185">Reference proteome</keyword>
<protein>
    <submittedName>
        <fullName evidence="2">Uncharacterized protein</fullName>
    </submittedName>
</protein>
<feature type="compositionally biased region" description="Basic and acidic residues" evidence="1">
    <location>
        <begin position="20"/>
        <end position="54"/>
    </location>
</feature>
<dbReference type="GeneID" id="25916818"/>
<evidence type="ECO:0000256" key="1">
    <source>
        <dbReference type="SAM" id="MobiDB-lite"/>
    </source>
</evidence>
<evidence type="ECO:0000313" key="3">
    <source>
        <dbReference type="Proteomes" id="UP000054560"/>
    </source>
</evidence>
<feature type="non-terminal residue" evidence="2">
    <location>
        <position position="101"/>
    </location>
</feature>
<name>A0A0L0F355_9EUKA</name>
<dbReference type="EMBL" id="KQ249400">
    <property type="protein sequence ID" value="KNC71150.1"/>
    <property type="molecule type" value="Genomic_DNA"/>
</dbReference>
<organism evidence="2 3">
    <name type="scientific">Sphaeroforma arctica JP610</name>
    <dbReference type="NCBI Taxonomy" id="667725"/>
    <lineage>
        <taxon>Eukaryota</taxon>
        <taxon>Ichthyosporea</taxon>
        <taxon>Ichthyophonida</taxon>
        <taxon>Sphaeroforma</taxon>
    </lineage>
</organism>
<sequence>MAVRVVYKIVLEGAPGSRNATDRSRNATDRSRNATDRSRNATDRSRNATDRSRNATDLFTDFMKGLEMDEEDASSATRNRMDTPDGQLLLFLFGNVEKSLQ</sequence>